<dbReference type="OrthoDB" id="5365773at2"/>
<accession>A0A4Q0Y0D8</accession>
<keyword evidence="2" id="KW-1185">Reference proteome</keyword>
<dbReference type="RefSeq" id="WP_044415874.1">
    <property type="nucleotide sequence ID" value="NZ_CP041070.1"/>
</dbReference>
<evidence type="ECO:0000313" key="1">
    <source>
        <dbReference type="EMBL" id="RXJ62069.1"/>
    </source>
</evidence>
<organism evidence="1 2">
    <name type="scientific">Halarcobacter anaerophilus</name>
    <dbReference type="NCBI Taxonomy" id="877500"/>
    <lineage>
        <taxon>Bacteria</taxon>
        <taxon>Pseudomonadati</taxon>
        <taxon>Campylobacterota</taxon>
        <taxon>Epsilonproteobacteria</taxon>
        <taxon>Campylobacterales</taxon>
        <taxon>Arcobacteraceae</taxon>
        <taxon>Halarcobacter</taxon>
    </lineage>
</organism>
<evidence type="ECO:0000313" key="2">
    <source>
        <dbReference type="Proteomes" id="UP000290191"/>
    </source>
</evidence>
<dbReference type="STRING" id="877500.GCA_000935065_00891"/>
<gene>
    <name evidence="1" type="ORF">CRV06_11600</name>
</gene>
<sequence length="66" mass="7673">MSEIVISKLSHFRNYKYEPLSNRIVNLRGATNADLDEFLAIAHILDSNYIKYKFSTNIDIRIIGKK</sequence>
<dbReference type="EMBL" id="PDKO01000010">
    <property type="protein sequence ID" value="RXJ62069.1"/>
    <property type="molecule type" value="Genomic_DNA"/>
</dbReference>
<comment type="caution">
    <text evidence="1">The sequence shown here is derived from an EMBL/GenBank/DDBJ whole genome shotgun (WGS) entry which is preliminary data.</text>
</comment>
<reference evidence="1 2" key="1">
    <citation type="submission" date="2017-10" db="EMBL/GenBank/DDBJ databases">
        <title>Genomics of the genus Arcobacter.</title>
        <authorList>
            <person name="Perez-Cataluna A."/>
            <person name="Figueras M.J."/>
        </authorList>
    </citation>
    <scope>NUCLEOTIDE SEQUENCE [LARGE SCALE GENOMIC DNA]</scope>
    <source>
        <strain evidence="1 2">DSM 24636</strain>
    </source>
</reference>
<dbReference type="Proteomes" id="UP000290191">
    <property type="component" value="Unassembled WGS sequence"/>
</dbReference>
<proteinExistence type="predicted"/>
<name>A0A4Q0Y0D8_9BACT</name>
<dbReference type="AlphaFoldDB" id="A0A4Q0Y0D8"/>
<protein>
    <submittedName>
        <fullName evidence="1">Uncharacterized protein</fullName>
    </submittedName>
</protein>